<dbReference type="AlphaFoldDB" id="A0A2K8KX81"/>
<dbReference type="Proteomes" id="UP000231701">
    <property type="component" value="Chromosome"/>
</dbReference>
<dbReference type="OrthoDB" id="5295824at2"/>
<sequence length="124" mass="14089">MPYSIIWESEGIYRIFSGMVNGEEVLESNIDLYDDVRFKSARYIINDFTEISGHAIEASHLPIFASTDEMISQLKHEFKIALIVPQDAYVGLANSLCELTKNKLFEYATFQTIDGARNWVGSKT</sequence>
<dbReference type="EMBL" id="CP018799">
    <property type="protein sequence ID" value="ATX79550.1"/>
    <property type="molecule type" value="Genomic_DNA"/>
</dbReference>
<keyword evidence="2" id="KW-1185">Reference proteome</keyword>
<dbReference type="KEGG" id="maes:Ga0123461_1131"/>
<evidence type="ECO:0000313" key="1">
    <source>
        <dbReference type="EMBL" id="ATX79550.1"/>
    </source>
</evidence>
<evidence type="ECO:0008006" key="3">
    <source>
        <dbReference type="Google" id="ProtNLM"/>
    </source>
</evidence>
<dbReference type="RefSeq" id="WP_100277430.1">
    <property type="nucleotide sequence ID" value="NZ_CP018799.1"/>
</dbReference>
<name>A0A2K8KX81_MARES</name>
<reference evidence="1 2" key="1">
    <citation type="submission" date="2016-12" db="EMBL/GenBank/DDBJ databases">
        <title>Isolation and genomic insights into novel planktonic Zetaproteobacteria from stratified waters of the Chesapeake Bay.</title>
        <authorList>
            <person name="McAllister S.M."/>
            <person name="Kato S."/>
            <person name="Chan C.S."/>
            <person name="Chiu B.K."/>
            <person name="Field E.K."/>
        </authorList>
    </citation>
    <scope>NUCLEOTIDE SEQUENCE [LARGE SCALE GENOMIC DNA]</scope>
    <source>
        <strain evidence="1 2">CP-5</strain>
    </source>
</reference>
<gene>
    <name evidence="1" type="ORF">Ga0123461_1131</name>
</gene>
<protein>
    <recommendedName>
        <fullName evidence="3">SpoIIAA-like</fullName>
    </recommendedName>
</protein>
<accession>A0A2K8KX81</accession>
<evidence type="ECO:0000313" key="2">
    <source>
        <dbReference type="Proteomes" id="UP000231701"/>
    </source>
</evidence>
<proteinExistence type="predicted"/>
<organism evidence="1 2">
    <name type="scientific">Mariprofundus aestuarium</name>
    <dbReference type="NCBI Taxonomy" id="1921086"/>
    <lineage>
        <taxon>Bacteria</taxon>
        <taxon>Pseudomonadati</taxon>
        <taxon>Pseudomonadota</taxon>
        <taxon>Candidatius Mariprofundia</taxon>
        <taxon>Mariprofundales</taxon>
        <taxon>Mariprofundaceae</taxon>
        <taxon>Mariprofundus</taxon>
    </lineage>
</organism>